<dbReference type="NCBIfam" id="NF005559">
    <property type="entry name" value="PRK07231.1"/>
    <property type="match status" value="1"/>
</dbReference>
<comment type="similarity">
    <text evidence="1">Belongs to the short-chain dehydrogenases/reductases (SDR) family.</text>
</comment>
<name>A0ABD3H2L8_9MARC</name>
<protein>
    <submittedName>
        <fullName evidence="5">Uncharacterized protein</fullName>
    </submittedName>
</protein>
<keyword evidence="6" id="KW-1185">Reference proteome</keyword>
<feature type="region of interest" description="Disordered" evidence="3">
    <location>
        <begin position="315"/>
        <end position="336"/>
    </location>
</feature>
<dbReference type="EMBL" id="JBJQOH010000006">
    <property type="protein sequence ID" value="KAL3685021.1"/>
    <property type="molecule type" value="Genomic_DNA"/>
</dbReference>
<dbReference type="AlphaFoldDB" id="A0ABD3H2L8"/>
<evidence type="ECO:0000313" key="5">
    <source>
        <dbReference type="EMBL" id="KAL3685021.1"/>
    </source>
</evidence>
<dbReference type="InterPro" id="IPR002347">
    <property type="entry name" value="SDR_fam"/>
</dbReference>
<dbReference type="PANTHER" id="PTHR43180">
    <property type="entry name" value="3-OXOACYL-(ACYL-CARRIER-PROTEIN) REDUCTASE (AFU_ORTHOLOGUE AFUA_6G11210)"/>
    <property type="match status" value="1"/>
</dbReference>
<dbReference type="Pfam" id="PF13561">
    <property type="entry name" value="adh_short_C2"/>
    <property type="match status" value="1"/>
</dbReference>
<feature type="chain" id="PRO_5044877060" evidence="4">
    <location>
        <begin position="20"/>
        <end position="350"/>
    </location>
</feature>
<dbReference type="Gene3D" id="3.40.50.720">
    <property type="entry name" value="NAD(P)-binding Rossmann-like Domain"/>
    <property type="match status" value="1"/>
</dbReference>
<organism evidence="5 6">
    <name type="scientific">Riccia sorocarpa</name>
    <dbReference type="NCBI Taxonomy" id="122646"/>
    <lineage>
        <taxon>Eukaryota</taxon>
        <taxon>Viridiplantae</taxon>
        <taxon>Streptophyta</taxon>
        <taxon>Embryophyta</taxon>
        <taxon>Marchantiophyta</taxon>
        <taxon>Marchantiopsida</taxon>
        <taxon>Marchantiidae</taxon>
        <taxon>Marchantiales</taxon>
        <taxon>Ricciaceae</taxon>
        <taxon>Riccia</taxon>
    </lineage>
</organism>
<keyword evidence="2" id="KW-0560">Oxidoreductase</keyword>
<dbReference type="FunFam" id="3.40.50.720:FF:000084">
    <property type="entry name" value="Short-chain dehydrogenase reductase"/>
    <property type="match status" value="1"/>
</dbReference>
<gene>
    <name evidence="5" type="ORF">R1sor_003043</name>
</gene>
<dbReference type="GO" id="GO:0016491">
    <property type="term" value="F:oxidoreductase activity"/>
    <property type="evidence" value="ECO:0007669"/>
    <property type="project" value="UniProtKB-KW"/>
</dbReference>
<feature type="signal peptide" evidence="4">
    <location>
        <begin position="1"/>
        <end position="19"/>
    </location>
</feature>
<accession>A0ABD3H2L8</accession>
<feature type="compositionally biased region" description="Low complexity" evidence="3">
    <location>
        <begin position="315"/>
        <end position="329"/>
    </location>
</feature>
<dbReference type="PRINTS" id="PR00080">
    <property type="entry name" value="SDRFAMILY"/>
</dbReference>
<dbReference type="Proteomes" id="UP001633002">
    <property type="component" value="Unassembled WGS sequence"/>
</dbReference>
<sequence length="350" mass="37400">MILWFLLLQGLALGPGVLTDGTVIKPVRSAGPFDEDHSPPLVPIPRLEEKVAIITGGAGGIGSAAAKLFASHGAYVIIADKNDTAGEKVVQQIGGRVLFKHCDVSKEADVALTVNYALEKFGKLDILFNNAGVASPLQTFQGLNMDDYDRCTAVNVRGIVLGIKHAARVMVPRRTGIILNTASIASVATGGTIKLIYNMNKANIPGITKVAAYHLGKHGIRVNCISPAGLATEMVVDWHKKFVQENIDRHTLEKAFLRCSPLNGRICTTEDIAKGALYLCSDESGYISGQNLIIDAGYTNIVDYDPMELRKKLKSASNSDSGSLSSATANTAESGNRDHQCFNPVVISKL</sequence>
<evidence type="ECO:0000256" key="1">
    <source>
        <dbReference type="ARBA" id="ARBA00006484"/>
    </source>
</evidence>
<evidence type="ECO:0000256" key="2">
    <source>
        <dbReference type="ARBA" id="ARBA00023002"/>
    </source>
</evidence>
<dbReference type="InterPro" id="IPR036291">
    <property type="entry name" value="NAD(P)-bd_dom_sf"/>
</dbReference>
<keyword evidence="4" id="KW-0732">Signal</keyword>
<dbReference type="PANTHER" id="PTHR43180:SF50">
    <property type="entry name" value="SHORT CHAIN DEHYDROGENASE"/>
    <property type="match status" value="1"/>
</dbReference>
<evidence type="ECO:0000256" key="4">
    <source>
        <dbReference type="SAM" id="SignalP"/>
    </source>
</evidence>
<evidence type="ECO:0000313" key="6">
    <source>
        <dbReference type="Proteomes" id="UP001633002"/>
    </source>
</evidence>
<comment type="caution">
    <text evidence="5">The sequence shown here is derived from an EMBL/GenBank/DDBJ whole genome shotgun (WGS) entry which is preliminary data.</text>
</comment>
<evidence type="ECO:0000256" key="3">
    <source>
        <dbReference type="SAM" id="MobiDB-lite"/>
    </source>
</evidence>
<proteinExistence type="inferred from homology"/>
<dbReference type="PRINTS" id="PR00081">
    <property type="entry name" value="GDHRDH"/>
</dbReference>
<dbReference type="SUPFAM" id="SSF51735">
    <property type="entry name" value="NAD(P)-binding Rossmann-fold domains"/>
    <property type="match status" value="1"/>
</dbReference>
<reference evidence="5 6" key="1">
    <citation type="submission" date="2024-09" db="EMBL/GenBank/DDBJ databases">
        <title>Chromosome-scale assembly of Riccia sorocarpa.</title>
        <authorList>
            <person name="Paukszto L."/>
        </authorList>
    </citation>
    <scope>NUCLEOTIDE SEQUENCE [LARGE SCALE GENOMIC DNA]</scope>
    <source>
        <strain evidence="5">LP-2024</strain>
        <tissue evidence="5">Aerial parts of the thallus</tissue>
    </source>
</reference>